<evidence type="ECO:0000256" key="13">
    <source>
        <dbReference type="ARBA" id="ARBA00023034"/>
    </source>
</evidence>
<dbReference type="Proteomes" id="UP000011083">
    <property type="component" value="Unassembled WGS sequence"/>
</dbReference>
<evidence type="ECO:0000313" key="21">
    <source>
        <dbReference type="EMBL" id="ELR11076.1"/>
    </source>
</evidence>
<dbReference type="PANTHER" id="PTHR15071:SF0">
    <property type="entry name" value="MANNOSE 6-PHOSPHATE RECEPTOR-LIKE PROTEIN 1"/>
    <property type="match status" value="1"/>
</dbReference>
<proteinExistence type="inferred from homology"/>
<organism evidence="21 22">
    <name type="scientific">Acanthamoeba castellanii (strain ATCC 30010 / Neff)</name>
    <dbReference type="NCBI Taxonomy" id="1257118"/>
    <lineage>
        <taxon>Eukaryota</taxon>
        <taxon>Amoebozoa</taxon>
        <taxon>Discosea</taxon>
        <taxon>Longamoebia</taxon>
        <taxon>Centramoebida</taxon>
        <taxon>Acanthamoebidae</taxon>
        <taxon>Acanthamoeba</taxon>
    </lineage>
</organism>
<dbReference type="GeneID" id="14911500"/>
<dbReference type="STRING" id="1257118.L8GFX5"/>
<evidence type="ECO:0000256" key="2">
    <source>
        <dbReference type="ARBA" id="ARBA00004358"/>
    </source>
</evidence>
<dbReference type="OrthoDB" id="26304at2759"/>
<keyword evidence="10" id="KW-0653">Protein transport</keyword>
<keyword evidence="22" id="KW-1185">Reference proteome</keyword>
<evidence type="ECO:0000313" key="22">
    <source>
        <dbReference type="Proteomes" id="UP000011083"/>
    </source>
</evidence>
<evidence type="ECO:0000256" key="3">
    <source>
        <dbReference type="ARBA" id="ARBA00004394"/>
    </source>
</evidence>
<name>L8GFX5_ACACF</name>
<evidence type="ECO:0000256" key="7">
    <source>
        <dbReference type="ARBA" id="ARBA00022448"/>
    </source>
</evidence>
<keyword evidence="7" id="KW-0813">Transport</keyword>
<keyword evidence="15 18" id="KW-0472">Membrane</keyword>
<dbReference type="EMBL" id="KB008161">
    <property type="protein sequence ID" value="ELR11076.1"/>
    <property type="molecule type" value="Genomic_DNA"/>
</dbReference>
<dbReference type="AlphaFoldDB" id="L8GFX5"/>
<evidence type="ECO:0000256" key="8">
    <source>
        <dbReference type="ARBA" id="ARBA00022692"/>
    </source>
</evidence>
<evidence type="ECO:0000256" key="18">
    <source>
        <dbReference type="SAM" id="Phobius"/>
    </source>
</evidence>
<accession>L8GFX5</accession>
<keyword evidence="9 19" id="KW-0732">Signal</keyword>
<evidence type="ECO:0000256" key="4">
    <source>
        <dbReference type="ARBA" id="ARBA00004472"/>
    </source>
</evidence>
<dbReference type="VEuPathDB" id="AmoebaDB:ACA1_160620"/>
<keyword evidence="16" id="KW-1015">Disulfide bond</keyword>
<dbReference type="InterPro" id="IPR009011">
    <property type="entry name" value="Man6P_isomerase_rcpt-bd_dom_sf"/>
</dbReference>
<dbReference type="GO" id="GO:0015031">
    <property type="term" value="P:protein transport"/>
    <property type="evidence" value="ECO:0007669"/>
    <property type="project" value="UniProtKB-KW"/>
</dbReference>
<evidence type="ECO:0000259" key="20">
    <source>
        <dbReference type="PROSITE" id="PS51914"/>
    </source>
</evidence>
<keyword evidence="11 18" id="KW-1133">Transmembrane helix</keyword>
<keyword evidence="17" id="KW-0968">Cytoplasmic vesicle</keyword>
<evidence type="ECO:0000256" key="9">
    <source>
        <dbReference type="ARBA" id="ARBA00022729"/>
    </source>
</evidence>
<protein>
    <recommendedName>
        <fullName evidence="6">Autophagy-related protein 27</fullName>
    </recommendedName>
</protein>
<evidence type="ECO:0000256" key="14">
    <source>
        <dbReference type="ARBA" id="ARBA00023128"/>
    </source>
</evidence>
<dbReference type="Pfam" id="PF09451">
    <property type="entry name" value="ATG27"/>
    <property type="match status" value="1"/>
</dbReference>
<keyword evidence="12" id="KW-0072">Autophagy</keyword>
<evidence type="ECO:0000256" key="19">
    <source>
        <dbReference type="SAM" id="SignalP"/>
    </source>
</evidence>
<dbReference type="GO" id="GO:0031966">
    <property type="term" value="C:mitochondrial membrane"/>
    <property type="evidence" value="ECO:0007669"/>
    <property type="project" value="UniProtKB-SubCell"/>
</dbReference>
<dbReference type="GO" id="GO:0010008">
    <property type="term" value="C:endosome membrane"/>
    <property type="evidence" value="ECO:0007669"/>
    <property type="project" value="UniProtKB-SubCell"/>
</dbReference>
<dbReference type="Gene3D" id="2.70.130.10">
    <property type="entry name" value="Mannose-6-phosphate receptor binding domain"/>
    <property type="match status" value="1"/>
</dbReference>
<dbReference type="InterPro" id="IPR044865">
    <property type="entry name" value="MRH_dom"/>
</dbReference>
<dbReference type="InterPro" id="IPR018939">
    <property type="entry name" value="Autophagy-rel_prot_27"/>
</dbReference>
<gene>
    <name evidence="21" type="ORF">ACA1_160620</name>
</gene>
<keyword evidence="13" id="KW-0333">Golgi apparatus</keyword>
<evidence type="ECO:0000256" key="16">
    <source>
        <dbReference type="ARBA" id="ARBA00023157"/>
    </source>
</evidence>
<evidence type="ECO:0000256" key="10">
    <source>
        <dbReference type="ARBA" id="ARBA00022927"/>
    </source>
</evidence>
<dbReference type="SUPFAM" id="SSF50911">
    <property type="entry name" value="Mannose 6-phosphate receptor domain"/>
    <property type="match status" value="1"/>
</dbReference>
<dbReference type="OMA" id="QIYYSAT"/>
<reference evidence="21 22" key="1">
    <citation type="journal article" date="2013" name="Genome Biol.">
        <title>Genome of Acanthamoeba castellanii highlights extensive lateral gene transfer and early evolution of tyrosine kinase signaling.</title>
        <authorList>
            <person name="Clarke M."/>
            <person name="Lohan A.J."/>
            <person name="Liu B."/>
            <person name="Lagkouvardos I."/>
            <person name="Roy S."/>
            <person name="Zafar N."/>
            <person name="Bertelli C."/>
            <person name="Schilde C."/>
            <person name="Kianianmomeni A."/>
            <person name="Burglin T.R."/>
            <person name="Frech C."/>
            <person name="Turcotte B."/>
            <person name="Kopec K.O."/>
            <person name="Synnott J.M."/>
            <person name="Choo C."/>
            <person name="Paponov I."/>
            <person name="Finkler A."/>
            <person name="Soon Heng Tan C."/>
            <person name="Hutchins A.P."/>
            <person name="Weinmeier T."/>
            <person name="Rattei T."/>
            <person name="Chu J.S."/>
            <person name="Gimenez G."/>
            <person name="Irimia M."/>
            <person name="Rigden D.J."/>
            <person name="Fitzpatrick D.A."/>
            <person name="Lorenzo-Morales J."/>
            <person name="Bateman A."/>
            <person name="Chiu C.H."/>
            <person name="Tang P."/>
            <person name="Hegemann P."/>
            <person name="Fromm H."/>
            <person name="Raoult D."/>
            <person name="Greub G."/>
            <person name="Miranda-Saavedra D."/>
            <person name="Chen N."/>
            <person name="Nash P."/>
            <person name="Ginger M.L."/>
            <person name="Horn M."/>
            <person name="Schaap P."/>
            <person name="Caler L."/>
            <person name="Loftus B."/>
        </authorList>
    </citation>
    <scope>NUCLEOTIDE SEQUENCE [LARGE SCALE GENOMIC DNA]</scope>
    <source>
        <strain evidence="21 22">Neff</strain>
    </source>
</reference>
<feature type="domain" description="MRH" evidence="20">
    <location>
        <begin position="28"/>
        <end position="173"/>
    </location>
</feature>
<evidence type="ECO:0000256" key="6">
    <source>
        <dbReference type="ARBA" id="ARBA00013776"/>
    </source>
</evidence>
<dbReference type="RefSeq" id="XP_004333089.1">
    <property type="nucleotide sequence ID" value="XM_004333041.1"/>
</dbReference>
<feature type="signal peptide" evidence="19">
    <location>
        <begin position="1"/>
        <end position="24"/>
    </location>
</feature>
<evidence type="ECO:0000256" key="17">
    <source>
        <dbReference type="ARBA" id="ARBA00023329"/>
    </source>
</evidence>
<evidence type="ECO:0000256" key="15">
    <source>
        <dbReference type="ARBA" id="ARBA00023136"/>
    </source>
</evidence>
<evidence type="ECO:0000256" key="12">
    <source>
        <dbReference type="ARBA" id="ARBA00023006"/>
    </source>
</evidence>
<feature type="transmembrane region" description="Helical" evidence="18">
    <location>
        <begin position="195"/>
        <end position="215"/>
    </location>
</feature>
<sequence length="252" mass="26885">MRLSLALAVVVVLLSVWCVHLVAAQGFQLCTFTDPTTSKKYDLTNLAKLYTSKASATDPDSSGWKYYNSPCQPVRGEPRCVSSDASTAMCQQDAKDVFAVGVLSKGTVGPLANGGEGFMVSFTAVNTRGSKVSYICDAKAGEGKIKWTYIPPSGSPQPYIWEFEWRTSYACPTGGGGGGGGGGGSSDSGGLAGGWIFIICLVSVTFVYFVGGLVLQKFYFKREGLEIIPNSQFWLALPGLVKRMCGRGYQQI</sequence>
<dbReference type="PANTHER" id="PTHR15071">
    <property type="entry name" value="MANNOSE-6-PHOSPHATE RECEPTOR FAMILY MEMBER"/>
    <property type="match status" value="1"/>
</dbReference>
<dbReference type="GO" id="GO:0006914">
    <property type="term" value="P:autophagy"/>
    <property type="evidence" value="ECO:0007669"/>
    <property type="project" value="UniProtKB-KW"/>
</dbReference>
<comment type="subcellular location">
    <subcellularLocation>
        <location evidence="2">Cytoplasmic vesicle membrane</location>
        <topology evidence="2">Single-pass type I membrane protein</topology>
    </subcellularLocation>
    <subcellularLocation>
        <location evidence="3">Golgi apparatus membrane</location>
    </subcellularLocation>
    <subcellularLocation>
        <location evidence="1">Mitochondrion membrane</location>
        <topology evidence="1">Single-pass membrane protein</topology>
    </subcellularLocation>
    <subcellularLocation>
        <location evidence="4">Preautophagosomal structure membrane</location>
        <topology evidence="4">Single-pass type I membrane protein</topology>
    </subcellularLocation>
</comment>
<dbReference type="PROSITE" id="PS51914">
    <property type="entry name" value="MRH"/>
    <property type="match status" value="1"/>
</dbReference>
<evidence type="ECO:0000256" key="5">
    <source>
        <dbReference type="ARBA" id="ARBA00005363"/>
    </source>
</evidence>
<dbReference type="GO" id="GO:0000139">
    <property type="term" value="C:Golgi membrane"/>
    <property type="evidence" value="ECO:0007669"/>
    <property type="project" value="UniProtKB-SubCell"/>
</dbReference>
<dbReference type="GO" id="GO:0034045">
    <property type="term" value="C:phagophore assembly site membrane"/>
    <property type="evidence" value="ECO:0007669"/>
    <property type="project" value="UniProtKB-SubCell"/>
</dbReference>
<feature type="chain" id="PRO_5003989501" description="Autophagy-related protein 27" evidence="19">
    <location>
        <begin position="25"/>
        <end position="252"/>
    </location>
</feature>
<keyword evidence="14" id="KW-0496">Mitochondrion</keyword>
<dbReference type="KEGG" id="acan:ACA1_160620"/>
<evidence type="ECO:0000256" key="1">
    <source>
        <dbReference type="ARBA" id="ARBA00004304"/>
    </source>
</evidence>
<keyword evidence="8 18" id="KW-0812">Transmembrane</keyword>
<evidence type="ECO:0000256" key="11">
    <source>
        <dbReference type="ARBA" id="ARBA00022989"/>
    </source>
</evidence>
<comment type="similarity">
    <text evidence="5">Belongs to the ATG27 family.</text>
</comment>